<dbReference type="SUPFAM" id="SSF47413">
    <property type="entry name" value="lambda repressor-like DNA-binding domains"/>
    <property type="match status" value="1"/>
</dbReference>
<dbReference type="Proteomes" id="UP001582793">
    <property type="component" value="Unassembled WGS sequence"/>
</dbReference>
<accession>A0ABV5D146</accession>
<name>A0ABV5D146_9ACTN</name>
<dbReference type="Gene3D" id="1.10.260.40">
    <property type="entry name" value="lambda repressor-like DNA-binding domains"/>
    <property type="match status" value="1"/>
</dbReference>
<comment type="caution">
    <text evidence="1">The sequence shown here is derived from an EMBL/GenBank/DDBJ whole genome shotgun (WGS) entry which is preliminary data.</text>
</comment>
<dbReference type="RefSeq" id="WP_375736881.1">
    <property type="nucleotide sequence ID" value="NZ_JBCGDC010000185.1"/>
</dbReference>
<dbReference type="CDD" id="cd00093">
    <property type="entry name" value="HTH_XRE"/>
    <property type="match status" value="1"/>
</dbReference>
<keyword evidence="2" id="KW-1185">Reference proteome</keyword>
<evidence type="ECO:0000313" key="2">
    <source>
        <dbReference type="Proteomes" id="UP001582793"/>
    </source>
</evidence>
<protein>
    <submittedName>
        <fullName evidence="1">Helix-turn-helix transcriptional regulator</fullName>
    </submittedName>
</protein>
<organism evidence="1 2">
    <name type="scientific">Polymorphospora lycopeni</name>
    <dbReference type="NCBI Taxonomy" id="3140240"/>
    <lineage>
        <taxon>Bacteria</taxon>
        <taxon>Bacillati</taxon>
        <taxon>Actinomycetota</taxon>
        <taxon>Actinomycetes</taxon>
        <taxon>Micromonosporales</taxon>
        <taxon>Micromonosporaceae</taxon>
        <taxon>Polymorphospora</taxon>
    </lineage>
</organism>
<dbReference type="InterPro" id="IPR001387">
    <property type="entry name" value="Cro/C1-type_HTH"/>
</dbReference>
<dbReference type="InterPro" id="IPR010982">
    <property type="entry name" value="Lambda_DNA-bd_dom_sf"/>
</dbReference>
<reference evidence="1 2" key="1">
    <citation type="submission" date="2024-04" db="EMBL/GenBank/DDBJ databases">
        <title>Polymorphospora sp. isolated from Baiyangdian Lake in Xiong'an New Area.</title>
        <authorList>
            <person name="Zhang X."/>
            <person name="Liu J."/>
        </authorList>
    </citation>
    <scope>NUCLEOTIDE SEQUENCE [LARGE SCALE GENOMIC DNA]</scope>
    <source>
        <strain evidence="1 2">2-325</strain>
    </source>
</reference>
<dbReference type="EMBL" id="JBCGDC010000185">
    <property type="protein sequence ID" value="MFB6397971.1"/>
    <property type="molecule type" value="Genomic_DNA"/>
</dbReference>
<gene>
    <name evidence="1" type="ORF">AAFH96_33555</name>
</gene>
<sequence length="120" mass="12799">MENWQAVANAINDRMTELPLSQKELADRSGVSVATLRELQHAKATRKRSARTLAAISLALGWPDGYLQARLTGGAPPAGGGSTASEGDLSIVLARLDELHVEVRRLADAVDRIADDGKAR</sequence>
<proteinExistence type="predicted"/>
<evidence type="ECO:0000313" key="1">
    <source>
        <dbReference type="EMBL" id="MFB6397971.1"/>
    </source>
</evidence>